<dbReference type="Proteomes" id="UP000007491">
    <property type="component" value="Plasmid pRKC30SC2"/>
</dbReference>
<gene>
    <name evidence="2" type="ordered locus">LAC30SC_10945</name>
</gene>
<evidence type="ECO:0000256" key="1">
    <source>
        <dbReference type="SAM" id="MobiDB-lite"/>
    </source>
</evidence>
<accession>F0TJ71</accession>
<reference key="2">
    <citation type="submission" date="2011-02" db="EMBL/GenBank/DDBJ databases">
        <authorList>
            <person name="Roh H."/>
            <person name="Ko H.-J."/>
            <person name="Kim S.-H."/>
            <person name="Choi I.-G."/>
            <person name="Oh S."/>
        </authorList>
    </citation>
    <scope>NUCLEOTIDE SEQUENCE</scope>
    <source>
        <strain>30SC</strain>
    </source>
</reference>
<sequence length="134" mass="15469">MAKFEFKKDEKKTTEKKPRPVKKTNISKPQETYDPLKANQKIEQELEKNTTKQATSTNGKRPVGRPKTGRKSYQTVRLLKSTVTKINALENALGIATQDETVDQAIDRVINNLTNDEKRGYDLWLDMFKKKENK</sequence>
<dbReference type="EMBL" id="CP002561">
    <property type="protein sequence ID" value="ADZ08251.1"/>
    <property type="molecule type" value="Genomic_DNA"/>
</dbReference>
<organism evidence="2 3">
    <name type="scientific">Lactobacillus amylovorus</name>
    <dbReference type="NCBI Taxonomy" id="1604"/>
    <lineage>
        <taxon>Bacteria</taxon>
        <taxon>Bacillati</taxon>
        <taxon>Bacillota</taxon>
        <taxon>Bacilli</taxon>
        <taxon>Lactobacillales</taxon>
        <taxon>Lactobacillaceae</taxon>
        <taxon>Lactobacillus</taxon>
    </lineage>
</organism>
<dbReference type="AlphaFoldDB" id="F0TJ71"/>
<dbReference type="HOGENOM" id="CLU_156508_0_0_9"/>
<keyword evidence="2" id="KW-0614">Plasmid</keyword>
<evidence type="ECO:0000313" key="3">
    <source>
        <dbReference type="Proteomes" id="UP000007491"/>
    </source>
</evidence>
<dbReference type="RefSeq" id="WP_013646112.1">
    <property type="nucleotide sequence ID" value="NC_015218.1"/>
</dbReference>
<reference evidence="2 3" key="1">
    <citation type="journal article" date="2011" name="J. Bacteriol.">
        <title>Complete genome sequencing of Lactobacillus acidophilus 30SC, isolated from swine intestine.</title>
        <authorList>
            <person name="Oh S."/>
            <person name="Roh H."/>
            <person name="Ko H.J."/>
            <person name="Kim S."/>
            <person name="Kim K.H."/>
            <person name="Lee S.E."/>
            <person name="Chang I.S."/>
            <person name="Kim S."/>
            <person name="Choi I.G."/>
        </authorList>
    </citation>
    <scope>NUCLEOTIDE SEQUENCE [LARGE SCALE GENOMIC DNA]</scope>
    <source>
        <strain evidence="2 3">30SC</strain>
        <plasmid evidence="3">pRKC30SC2</plasmid>
    </source>
</reference>
<protein>
    <submittedName>
        <fullName evidence="2">Replication-associated protein RepC</fullName>
    </submittedName>
</protein>
<dbReference type="OrthoDB" id="2327817at2"/>
<proteinExistence type="predicted"/>
<evidence type="ECO:0000313" key="2">
    <source>
        <dbReference type="EMBL" id="ADZ08251.1"/>
    </source>
</evidence>
<name>F0TJ71_LACAM</name>
<dbReference type="KEGG" id="lai:LAC30SC_10945"/>
<feature type="compositionally biased region" description="Basic and acidic residues" evidence="1">
    <location>
        <begin position="1"/>
        <end position="18"/>
    </location>
</feature>
<feature type="region of interest" description="Disordered" evidence="1">
    <location>
        <begin position="1"/>
        <end position="73"/>
    </location>
</feature>
<feature type="compositionally biased region" description="Basic and acidic residues" evidence="1">
    <location>
        <begin position="40"/>
        <end position="50"/>
    </location>
</feature>
<geneLocation type="plasmid" evidence="2 3">
    <name>pRKC30SC2</name>
</geneLocation>